<organism evidence="2 3">
    <name type="scientific">Xenoophorus captivus</name>
    <dbReference type="NCBI Taxonomy" id="1517983"/>
    <lineage>
        <taxon>Eukaryota</taxon>
        <taxon>Metazoa</taxon>
        <taxon>Chordata</taxon>
        <taxon>Craniata</taxon>
        <taxon>Vertebrata</taxon>
        <taxon>Euteleostomi</taxon>
        <taxon>Actinopterygii</taxon>
        <taxon>Neopterygii</taxon>
        <taxon>Teleostei</taxon>
        <taxon>Neoteleostei</taxon>
        <taxon>Acanthomorphata</taxon>
        <taxon>Ovalentaria</taxon>
        <taxon>Atherinomorphae</taxon>
        <taxon>Cyprinodontiformes</taxon>
        <taxon>Goodeidae</taxon>
        <taxon>Xenoophorus</taxon>
    </lineage>
</organism>
<dbReference type="InterPro" id="IPR037962">
    <property type="entry name" value="Neuralized"/>
</dbReference>
<accession>A0ABV0S5I4</accession>
<dbReference type="Pfam" id="PF07177">
    <property type="entry name" value="Neuralized"/>
    <property type="match status" value="3"/>
</dbReference>
<feature type="domain" description="NHR" evidence="1">
    <location>
        <begin position="102"/>
        <end position="274"/>
    </location>
</feature>
<comment type="caution">
    <text evidence="2">The sequence shown here is derived from an EMBL/GenBank/DDBJ whole genome shotgun (WGS) entry which is preliminary data.</text>
</comment>
<dbReference type="SMART" id="SM00588">
    <property type="entry name" value="NEUZ"/>
    <property type="match status" value="1"/>
</dbReference>
<sequence>MMTGNGVMHNGTTILDEYGHNLDRLKAGDTVGVVRKEDGSLHFFVNGVAQGPAAWNVPPNVYAVVDLYGQAAQATIMDDMDGPAAMSPGTPCSVAGATTTSDLRFHQLHGTNAVITNGGRTALRQNCRSEFNDAIVISNRGSLLSFLCGRCLREGELFEIVIQKMVDRWSGSIEAGEMFLRLLTSCFSCVWLIRGTAIMQDGNTMRNNYGCDLDSLTTGSRIGMMRTVNGDLHYYINGLDQGVACSGLPAGREPPLAAQIKTKGFMFGTRTDSYVRIDEVDEQWCGSLHIGLTTLAPPELPSCPLSGLSPSLPQLRTKVTWLLCGSEVRRNGVLQRQNYGYSLDRLTVSSCSCLEK</sequence>
<dbReference type="InterPro" id="IPR043136">
    <property type="entry name" value="B30.2/SPRY_sf"/>
</dbReference>
<feature type="domain" description="NHR" evidence="1">
    <location>
        <begin position="1"/>
        <end position="79"/>
    </location>
</feature>
<dbReference type="PANTHER" id="PTHR12429:SF14">
    <property type="entry name" value="NEURALIZED-LIKE PROTEIN 4"/>
    <property type="match status" value="1"/>
</dbReference>
<dbReference type="Gene3D" id="2.60.120.920">
    <property type="match status" value="3"/>
</dbReference>
<protein>
    <recommendedName>
        <fullName evidence="1">NHR domain-containing protein</fullName>
    </recommendedName>
</protein>
<dbReference type="Proteomes" id="UP001434883">
    <property type="component" value="Unassembled WGS sequence"/>
</dbReference>
<reference evidence="2 3" key="1">
    <citation type="submission" date="2021-06" db="EMBL/GenBank/DDBJ databases">
        <authorList>
            <person name="Palmer J.M."/>
        </authorList>
    </citation>
    <scope>NUCLEOTIDE SEQUENCE [LARGE SCALE GENOMIC DNA]</scope>
    <source>
        <strain evidence="2 3">XC_2019</strain>
        <tissue evidence="2">Muscle</tissue>
    </source>
</reference>
<keyword evidence="3" id="KW-1185">Reference proteome</keyword>
<proteinExistence type="predicted"/>
<dbReference type="CDD" id="cd12887">
    <property type="entry name" value="SPRY_NHR_like"/>
    <property type="match status" value="2"/>
</dbReference>
<gene>
    <name evidence="2" type="ORF">XENOCAPTIV_024280</name>
</gene>
<dbReference type="EMBL" id="JAHRIN010067782">
    <property type="protein sequence ID" value="MEQ2214943.1"/>
    <property type="molecule type" value="Genomic_DNA"/>
</dbReference>
<evidence type="ECO:0000313" key="3">
    <source>
        <dbReference type="Proteomes" id="UP001434883"/>
    </source>
</evidence>
<name>A0ABV0S5I4_9TELE</name>
<dbReference type="PROSITE" id="PS51065">
    <property type="entry name" value="NHR"/>
    <property type="match status" value="2"/>
</dbReference>
<dbReference type="PANTHER" id="PTHR12429">
    <property type="entry name" value="NEURALIZED"/>
    <property type="match status" value="1"/>
</dbReference>
<evidence type="ECO:0000313" key="2">
    <source>
        <dbReference type="EMBL" id="MEQ2214943.1"/>
    </source>
</evidence>
<evidence type="ECO:0000259" key="1">
    <source>
        <dbReference type="PROSITE" id="PS51065"/>
    </source>
</evidence>
<dbReference type="InterPro" id="IPR006573">
    <property type="entry name" value="NHR_dom"/>
</dbReference>